<dbReference type="GO" id="GO:0016925">
    <property type="term" value="P:protein sumoylation"/>
    <property type="evidence" value="ECO:0007669"/>
    <property type="project" value="UniProtKB-UniRule"/>
</dbReference>
<dbReference type="GO" id="GO:0046872">
    <property type="term" value="F:metal ion binding"/>
    <property type="evidence" value="ECO:0007669"/>
    <property type="project" value="UniProtKB-KW"/>
</dbReference>
<dbReference type="OrthoDB" id="10255449at2759"/>
<feature type="domain" description="Ubiquitin/SUMO-activating enzyme ubiquitin-like" evidence="15">
    <location>
        <begin position="425"/>
        <end position="507"/>
    </location>
</feature>
<dbReference type="InterPro" id="IPR045886">
    <property type="entry name" value="ThiF/MoeB/HesA"/>
</dbReference>
<evidence type="ECO:0000256" key="9">
    <source>
        <dbReference type="PIRSR" id="PIRSR039133-1"/>
    </source>
</evidence>
<feature type="binding site" evidence="10">
    <location>
        <position position="50"/>
    </location>
    <ligand>
        <name>ATP</name>
        <dbReference type="ChEBI" id="CHEBI:30616"/>
    </ligand>
</feature>
<dbReference type="GO" id="GO:0019948">
    <property type="term" value="F:SUMO activating enzyme activity"/>
    <property type="evidence" value="ECO:0007669"/>
    <property type="project" value="UniProtKB-UniRule"/>
</dbReference>
<dbReference type="GO" id="GO:0005737">
    <property type="term" value="C:cytoplasm"/>
    <property type="evidence" value="ECO:0007669"/>
    <property type="project" value="TreeGrafter"/>
</dbReference>
<dbReference type="PANTHER" id="PTHR10953">
    <property type="entry name" value="UBIQUITIN-ACTIVATING ENZYME E1"/>
    <property type="match status" value="1"/>
</dbReference>
<dbReference type="InterPro" id="IPR030661">
    <property type="entry name" value="Uba2"/>
</dbReference>
<evidence type="ECO:0000259" key="15">
    <source>
        <dbReference type="Pfam" id="PF14732"/>
    </source>
</evidence>
<dbReference type="SUPFAM" id="SSF69572">
    <property type="entry name" value="Activating enzymes of the ubiquitin-like proteins"/>
    <property type="match status" value="1"/>
</dbReference>
<dbReference type="PROSITE" id="PS00865">
    <property type="entry name" value="UBIQUITIN_ACTIVAT_2"/>
    <property type="match status" value="1"/>
</dbReference>
<evidence type="ECO:0000256" key="8">
    <source>
        <dbReference type="PIRNR" id="PIRNR039133"/>
    </source>
</evidence>
<feature type="binding site" evidence="10">
    <location>
        <begin position="58"/>
        <end position="61"/>
    </location>
    <ligand>
        <name>ATP</name>
        <dbReference type="ChEBI" id="CHEBI:30616"/>
    </ligand>
</feature>
<evidence type="ECO:0000256" key="11">
    <source>
        <dbReference type="PIRSR" id="PIRSR039133-3"/>
    </source>
</evidence>
<evidence type="ECO:0000256" key="4">
    <source>
        <dbReference type="ARBA" id="ARBA00022741"/>
    </source>
</evidence>
<keyword evidence="16" id="KW-1185">Reference proteome</keyword>
<sequence length="630" mass="72084">MAATIVGVFQPEMQNLIKDSKILLVGAGGIGCEVLKNLVLTGFSDLEVIDLDTIEVSNLNRQFLFNKQSVGKAKSHVARESVLKFNPNVNIKSYLGNIMDQNYDASFFSRFKLVINALDNKKARAHVNRMCLSVDIPLIESGTMGYSGQVEFIKKGVSLCYECLPKPEPKSYPMCTIRNTPKEPIHCIIWAKFLFNQLFGESSLDDVSMEVNEKDDLPKISAREWSIKNNYDPTKMFKKIFIDDIQYLLNMKDLFKNKRTEPILMSESILKEDYADYSHESDLKILDLFQYISMFKDSIVKIKNKLDLTNGKNLVWDKDDDDFMNFIVSCTNLRSNIFGIPLKSHFDIKSMAGNIIPAIATANAIIAGQIVIHALRALSKNYERCQSVFLRAKPNHKGAILVKDKKLESPNPNCFVCSVHGELILRLDTTRITVRQLDELILKKKLNMVLPDVMADNRILISSNEDDELDLYSFSLNKIQVVHGSRLKVDDYFQNYSVIIMIHHKEKATDEQPDFEIFNNMEDLRKRDEQLIAEENAKIVQETYDCVIEEFEKDDYRVDKVKPTYGSIRNEQTDTDMMETIDSEHEVSDAKESLTDSGDQEVSNEEILALKRKSGNEEETSEPKKSRFDE</sequence>
<dbReference type="InterPro" id="IPR023318">
    <property type="entry name" value="Ub_act_enz_dom_a_sf"/>
</dbReference>
<feature type="compositionally biased region" description="Basic and acidic residues" evidence="13">
    <location>
        <begin position="582"/>
        <end position="594"/>
    </location>
</feature>
<dbReference type="Pfam" id="PF00899">
    <property type="entry name" value="ThiF"/>
    <property type="match status" value="1"/>
</dbReference>
<feature type="binding site" evidence="10">
    <location>
        <position position="74"/>
    </location>
    <ligand>
        <name>ATP</name>
        <dbReference type="ChEBI" id="CHEBI:30616"/>
    </ligand>
</feature>
<gene>
    <name evidence="17 18" type="primary">LOC112689187</name>
</gene>
<evidence type="ECO:0000256" key="12">
    <source>
        <dbReference type="PROSITE-ProRule" id="PRU10132"/>
    </source>
</evidence>
<dbReference type="Gene3D" id="1.10.10.520">
    <property type="entry name" value="Ubiquitin activating enzymes (Uba3). Chain: B, domain 2"/>
    <property type="match status" value="1"/>
</dbReference>
<comment type="subunit">
    <text evidence="8">Heterodimer.</text>
</comment>
<evidence type="ECO:0000313" key="17">
    <source>
        <dbReference type="RefSeq" id="XP_025418548.1"/>
    </source>
</evidence>
<evidence type="ECO:0000256" key="3">
    <source>
        <dbReference type="ARBA" id="ARBA00022723"/>
    </source>
</evidence>
<keyword evidence="7 8" id="KW-0067">ATP-binding</keyword>
<name>A0A8B8G6S2_9HEMI</name>
<dbReference type="Pfam" id="PF14732">
    <property type="entry name" value="UAE_UbL"/>
    <property type="match status" value="1"/>
</dbReference>
<comment type="similarity">
    <text evidence="2 8">Belongs to the ubiquitin-activating E1 family.</text>
</comment>
<feature type="domain" description="THIF-type NAD/FAD binding fold" evidence="14">
    <location>
        <begin position="7"/>
        <end position="414"/>
    </location>
</feature>
<feature type="binding site" evidence="10">
    <location>
        <begin position="26"/>
        <end position="31"/>
    </location>
    <ligand>
        <name>ATP</name>
        <dbReference type="ChEBI" id="CHEBI:30616"/>
    </ligand>
</feature>
<feature type="binding site" evidence="11">
    <location>
        <position position="417"/>
    </location>
    <ligand>
        <name>Zn(2+)</name>
        <dbReference type="ChEBI" id="CHEBI:29105"/>
    </ligand>
</feature>
<keyword evidence="4 8" id="KW-0547">Nucleotide-binding</keyword>
<dbReference type="InterPro" id="IPR028077">
    <property type="entry name" value="UAE_UbL_dom"/>
</dbReference>
<evidence type="ECO:0000256" key="5">
    <source>
        <dbReference type="ARBA" id="ARBA00022786"/>
    </source>
</evidence>
<dbReference type="RefSeq" id="XP_025418548.1">
    <property type="nucleotide sequence ID" value="XM_025562763.1"/>
</dbReference>
<dbReference type="GO" id="GO:0005524">
    <property type="term" value="F:ATP binding"/>
    <property type="evidence" value="ECO:0007669"/>
    <property type="project" value="UniProtKB-UniRule"/>
</dbReference>
<dbReference type="FunFam" id="3.50.50.80:FF:000002">
    <property type="entry name" value="SUMO-activating enzyme subunit 2"/>
    <property type="match status" value="1"/>
</dbReference>
<evidence type="ECO:0000259" key="14">
    <source>
        <dbReference type="Pfam" id="PF00899"/>
    </source>
</evidence>
<protein>
    <recommendedName>
        <fullName evidence="8">SUMO-activating enzyme subunit</fullName>
    </recommendedName>
</protein>
<evidence type="ECO:0000256" key="6">
    <source>
        <dbReference type="ARBA" id="ARBA00022833"/>
    </source>
</evidence>
<feature type="binding site" evidence="11">
    <location>
        <position position="163"/>
    </location>
    <ligand>
        <name>Zn(2+)</name>
        <dbReference type="ChEBI" id="CHEBI:29105"/>
    </ligand>
</feature>
<feature type="binding site" evidence="11">
    <location>
        <position position="160"/>
    </location>
    <ligand>
        <name>Zn(2+)</name>
        <dbReference type="ChEBI" id="CHEBI:29105"/>
    </ligand>
</feature>
<feature type="binding site" evidence="10">
    <location>
        <begin position="119"/>
        <end position="124"/>
    </location>
    <ligand>
        <name>ATP</name>
        <dbReference type="ChEBI" id="CHEBI:30616"/>
    </ligand>
</feature>
<feature type="region of interest" description="Disordered" evidence="13">
    <location>
        <begin position="567"/>
        <end position="630"/>
    </location>
</feature>
<evidence type="ECO:0000313" key="16">
    <source>
        <dbReference type="Proteomes" id="UP000694846"/>
    </source>
</evidence>
<dbReference type="Gene3D" id="3.50.50.80">
    <property type="entry name" value="Ubiquitin-activating enzyme E1, inactive adenylation domain, subdomain 1"/>
    <property type="match status" value="1"/>
</dbReference>
<organism evidence="16 17">
    <name type="scientific">Sipha flava</name>
    <name type="common">yellow sugarcane aphid</name>
    <dbReference type="NCBI Taxonomy" id="143950"/>
    <lineage>
        <taxon>Eukaryota</taxon>
        <taxon>Metazoa</taxon>
        <taxon>Ecdysozoa</taxon>
        <taxon>Arthropoda</taxon>
        <taxon>Hexapoda</taxon>
        <taxon>Insecta</taxon>
        <taxon>Pterygota</taxon>
        <taxon>Neoptera</taxon>
        <taxon>Paraneoptera</taxon>
        <taxon>Hemiptera</taxon>
        <taxon>Sternorrhyncha</taxon>
        <taxon>Aphidomorpha</taxon>
        <taxon>Aphidoidea</taxon>
        <taxon>Aphididae</taxon>
        <taxon>Sipha</taxon>
    </lineage>
</organism>
<keyword evidence="5 8" id="KW-0833">Ubl conjugation pathway</keyword>
<comment type="pathway">
    <text evidence="1 8">Protein modification; protein sumoylation.</text>
</comment>
<dbReference type="InterPro" id="IPR042449">
    <property type="entry name" value="Ub-E1_IAD_1"/>
</dbReference>
<accession>A0A8B8G6S2</accession>
<feature type="active site" description="Glycyl thioester intermediate" evidence="9 12">
    <location>
        <position position="175"/>
    </location>
</feature>
<dbReference type="PANTHER" id="PTHR10953:SF5">
    <property type="entry name" value="SUMO-ACTIVATING ENZYME SUBUNIT 2"/>
    <property type="match status" value="1"/>
</dbReference>
<keyword evidence="6 8" id="KW-0862">Zinc</keyword>
<proteinExistence type="inferred from homology"/>
<evidence type="ECO:0000256" key="13">
    <source>
        <dbReference type="SAM" id="MobiDB-lite"/>
    </source>
</evidence>
<dbReference type="InterPro" id="IPR000594">
    <property type="entry name" value="ThiF_NAD_FAD-bd"/>
</dbReference>
<dbReference type="Proteomes" id="UP000694846">
    <property type="component" value="Unplaced"/>
</dbReference>
<dbReference type="UniPathway" id="UPA00886"/>
<dbReference type="RefSeq" id="XP_025418549.1">
    <property type="nucleotide sequence ID" value="XM_025562764.1"/>
</dbReference>
<dbReference type="AlphaFoldDB" id="A0A8B8G6S2"/>
<dbReference type="InterPro" id="IPR035985">
    <property type="entry name" value="Ubiquitin-activating_enz"/>
</dbReference>
<dbReference type="InterPro" id="IPR033127">
    <property type="entry name" value="UBQ-activ_enz_E1_Cys_AS"/>
</dbReference>
<evidence type="ECO:0000256" key="10">
    <source>
        <dbReference type="PIRSR" id="PIRSR039133-2"/>
    </source>
</evidence>
<dbReference type="Gene3D" id="3.10.290.20">
    <property type="entry name" value="Ubiquitin-like 2 activating enzyme e1b. Chain: B, domain 3"/>
    <property type="match status" value="1"/>
</dbReference>
<evidence type="ECO:0000313" key="18">
    <source>
        <dbReference type="RefSeq" id="XP_025418549.1"/>
    </source>
</evidence>
<evidence type="ECO:0000256" key="7">
    <source>
        <dbReference type="ARBA" id="ARBA00022840"/>
    </source>
</evidence>
<evidence type="ECO:0000256" key="1">
    <source>
        <dbReference type="ARBA" id="ARBA00004718"/>
    </source>
</evidence>
<feature type="binding site" evidence="11">
    <location>
        <position position="414"/>
    </location>
    <ligand>
        <name>Zn(2+)</name>
        <dbReference type="ChEBI" id="CHEBI:29105"/>
    </ligand>
</feature>
<evidence type="ECO:0000256" key="2">
    <source>
        <dbReference type="ARBA" id="ARBA00005673"/>
    </source>
</evidence>
<dbReference type="PIRSF" id="PIRSF039133">
    <property type="entry name" value="SUMO_E1B"/>
    <property type="match status" value="1"/>
</dbReference>
<dbReference type="GO" id="GO:0031510">
    <property type="term" value="C:SUMO activating enzyme complex"/>
    <property type="evidence" value="ECO:0007669"/>
    <property type="project" value="UniProtKB-UniRule"/>
</dbReference>
<keyword evidence="3 8" id="KW-0479">Metal-binding</keyword>
<reference evidence="17 18" key="1">
    <citation type="submission" date="2025-04" db="UniProtKB">
        <authorList>
            <consortium name="RefSeq"/>
        </authorList>
    </citation>
    <scope>IDENTIFICATION</scope>
    <source>
        <tissue evidence="17 18">Whole body</tissue>
    </source>
</reference>
<dbReference type="GeneID" id="112689187"/>
<feature type="compositionally biased region" description="Basic and acidic residues" evidence="13">
    <location>
        <begin position="621"/>
        <end position="630"/>
    </location>
</feature>